<dbReference type="Proteomes" id="UP000094723">
    <property type="component" value="Plasmid pLS_3"/>
</dbReference>
<geneLocation type="plasmid" evidence="2">
    <name>pls_3</name>
</geneLocation>
<evidence type="ECO:0000313" key="2">
    <source>
        <dbReference type="Proteomes" id="UP000094723"/>
    </source>
</evidence>
<evidence type="ECO:0000313" key="1">
    <source>
        <dbReference type="EMBL" id="AOO74600.1"/>
    </source>
</evidence>
<dbReference type="RefSeq" id="WP_069469657.1">
    <property type="nucleotide sequence ID" value="NZ_CP017110.1"/>
</dbReference>
<dbReference type="Gene3D" id="3.30.470.20">
    <property type="entry name" value="ATP-grasp fold, B domain"/>
    <property type="match status" value="1"/>
</dbReference>
<dbReference type="SUPFAM" id="SSF56059">
    <property type="entry name" value="Glutathione synthetase ATP-binding domain-like"/>
    <property type="match status" value="1"/>
</dbReference>
<evidence type="ECO:0008006" key="3">
    <source>
        <dbReference type="Google" id="ProtNLM"/>
    </source>
</evidence>
<accession>A0A1D7TUF8</accession>
<sequence>MEKPFLLDLTSTEENLKNDIKDIDYRKNRVNILGINSLNKYRLNKKILIFTRIDDPEIDYLGKFLLEAGIDYLRINAESIFTEFSYSIEVNDKLTGKINCNSTCWNIEDIDAVWFRHFSLDTIPKSNSNVDNMYVREQWGIFFALLSNLDIRIISGFEAEKQFIKPLQIKLAKDVGFEVPNTLITNNKDEVKKYFGDISVFAKVLMHHNIEYKPNVLKHVYGRIINTDDYPKETFKIAPTIFQNLIENGKEIRVTFFGKYIFGTEYKNVEHTDWHDQGIYGFNMKEYIIPSKLKKKLERFIDKSGLYVGTIDLILVDNNCYFLEVNVNGDWRWLEVQTKQKISQKCIDFLKEVV</sequence>
<reference evidence="1 2" key="1">
    <citation type="submission" date="2016-09" db="EMBL/GenBank/DDBJ databases">
        <title>Complete Genome Sequence of Lactobacillus salivarius Jin.</title>
        <authorList>
            <person name="Jin N."/>
            <person name="Li C."/>
            <person name="Wang M."/>
            <person name="Ren D."/>
            <person name="Di Y."/>
            <person name="Pan R."/>
            <person name="Du S."/>
            <person name="Lu H."/>
            <person name="Li X."/>
            <person name="Tian M."/>
        </authorList>
    </citation>
    <scope>NUCLEOTIDE SEQUENCE [LARGE SCALE GENOMIC DNA]</scope>
    <source>
        <strain evidence="1 2">CICC 23174</strain>
        <plasmid evidence="2">pls_3</plasmid>
    </source>
</reference>
<organism evidence="1 2">
    <name type="scientific">Ligilactobacillus salivarius</name>
    <dbReference type="NCBI Taxonomy" id="1624"/>
    <lineage>
        <taxon>Bacteria</taxon>
        <taxon>Bacillati</taxon>
        <taxon>Bacillota</taxon>
        <taxon>Bacilli</taxon>
        <taxon>Lactobacillales</taxon>
        <taxon>Lactobacillaceae</taxon>
        <taxon>Ligilactobacillus</taxon>
    </lineage>
</organism>
<name>A0A1D7TUF8_9LACO</name>
<dbReference type="AlphaFoldDB" id="A0A1D7TUF8"/>
<protein>
    <recommendedName>
        <fullName evidence="3">ATP-grasp fold RimK-type domain-containing protein</fullName>
    </recommendedName>
</protein>
<dbReference type="EMBL" id="CP017110">
    <property type="protein sequence ID" value="AOO74600.1"/>
    <property type="molecule type" value="Genomic_DNA"/>
</dbReference>
<proteinExistence type="predicted"/>
<keyword evidence="1" id="KW-0614">Plasmid</keyword>
<gene>
    <name evidence="1" type="ORF">BHF65_10020</name>
</gene>